<dbReference type="STRING" id="415015.SAMN05660462_02160"/>
<organism evidence="1 2">
    <name type="scientific">Proteiniborus ethanoligenes</name>
    <dbReference type="NCBI Taxonomy" id="415015"/>
    <lineage>
        <taxon>Bacteria</taxon>
        <taxon>Bacillati</taxon>
        <taxon>Bacillota</taxon>
        <taxon>Clostridia</taxon>
        <taxon>Eubacteriales</taxon>
        <taxon>Proteiniborus</taxon>
    </lineage>
</organism>
<evidence type="ECO:0000313" key="1">
    <source>
        <dbReference type="EMBL" id="SDZ19298.1"/>
    </source>
</evidence>
<accession>A0A1H3R238</accession>
<dbReference type="RefSeq" id="WP_143031506.1">
    <property type="nucleotide sequence ID" value="NZ_FNQE01000024.1"/>
</dbReference>
<dbReference type="Proteomes" id="UP000198625">
    <property type="component" value="Unassembled WGS sequence"/>
</dbReference>
<reference evidence="1 2" key="1">
    <citation type="submission" date="2016-10" db="EMBL/GenBank/DDBJ databases">
        <authorList>
            <person name="de Groot N.N."/>
        </authorList>
    </citation>
    <scope>NUCLEOTIDE SEQUENCE [LARGE SCALE GENOMIC DNA]</scope>
    <source>
        <strain evidence="1 2">DSM 21650</strain>
    </source>
</reference>
<proteinExistence type="predicted"/>
<dbReference type="AlphaFoldDB" id="A0A1H3R238"/>
<keyword evidence="2" id="KW-1185">Reference proteome</keyword>
<gene>
    <name evidence="1" type="ORF">SAMN05660462_02160</name>
</gene>
<name>A0A1H3R238_9FIRM</name>
<dbReference type="InterPro" id="IPR025234">
    <property type="entry name" value="YjzH-like"/>
</dbReference>
<evidence type="ECO:0008006" key="3">
    <source>
        <dbReference type="Google" id="ProtNLM"/>
    </source>
</evidence>
<evidence type="ECO:0000313" key="2">
    <source>
        <dbReference type="Proteomes" id="UP000198625"/>
    </source>
</evidence>
<dbReference type="EMBL" id="FNQE01000024">
    <property type="protein sequence ID" value="SDZ19298.1"/>
    <property type="molecule type" value="Genomic_DNA"/>
</dbReference>
<dbReference type="OrthoDB" id="5432776at2"/>
<protein>
    <recommendedName>
        <fullName evidence="3">DUF4177 domain-containing protein</fullName>
    </recommendedName>
</protein>
<sequence length="63" mass="7197">MKKFEYKVENIKAFGVTSLVLTKEHENKFNSLGEEGWELVTLNSLNNPRNLIAVFKREISGGK</sequence>
<dbReference type="Pfam" id="PF13783">
    <property type="entry name" value="DUF4177"/>
    <property type="match status" value="1"/>
</dbReference>